<accession>X0V0C4</accession>
<protein>
    <recommendedName>
        <fullName evidence="1">SNF2 N-terminal domain-containing protein</fullName>
    </recommendedName>
</protein>
<evidence type="ECO:0000313" key="2">
    <source>
        <dbReference type="EMBL" id="GAG05963.1"/>
    </source>
</evidence>
<sequence length="140" mass="15936">MKRKMKRKNALVLSKYQKVGVEKILNGFNNVTYVSKNQSIFNTCSFLLFDEPGLGKTIQAFQAVLQNIKLNKVELPTLVICPASLIHIWDGDDYKNYFANDFPNVYVFCTSNSAKIKFNSKSIVIISYTSLANIFKKHIS</sequence>
<evidence type="ECO:0000259" key="1">
    <source>
        <dbReference type="Pfam" id="PF00176"/>
    </source>
</evidence>
<dbReference type="InterPro" id="IPR000330">
    <property type="entry name" value="SNF2_N"/>
</dbReference>
<dbReference type="GO" id="GO:0005524">
    <property type="term" value="F:ATP binding"/>
    <property type="evidence" value="ECO:0007669"/>
    <property type="project" value="InterPro"/>
</dbReference>
<dbReference type="EMBL" id="BARS01024276">
    <property type="protein sequence ID" value="GAG05963.1"/>
    <property type="molecule type" value="Genomic_DNA"/>
</dbReference>
<name>X0V0C4_9ZZZZ</name>
<reference evidence="2" key="1">
    <citation type="journal article" date="2014" name="Front. Microbiol.">
        <title>High frequency of phylogenetically diverse reductive dehalogenase-homologous genes in deep subseafloor sedimentary metagenomes.</title>
        <authorList>
            <person name="Kawai M."/>
            <person name="Futagami T."/>
            <person name="Toyoda A."/>
            <person name="Takaki Y."/>
            <person name="Nishi S."/>
            <person name="Hori S."/>
            <person name="Arai W."/>
            <person name="Tsubouchi T."/>
            <person name="Morono Y."/>
            <person name="Uchiyama I."/>
            <person name="Ito T."/>
            <person name="Fujiyama A."/>
            <person name="Inagaki F."/>
            <person name="Takami H."/>
        </authorList>
    </citation>
    <scope>NUCLEOTIDE SEQUENCE</scope>
    <source>
        <strain evidence="2">Expedition CK06-06</strain>
    </source>
</reference>
<dbReference type="AlphaFoldDB" id="X0V0C4"/>
<dbReference type="InterPro" id="IPR027417">
    <property type="entry name" value="P-loop_NTPase"/>
</dbReference>
<comment type="caution">
    <text evidence="2">The sequence shown here is derived from an EMBL/GenBank/DDBJ whole genome shotgun (WGS) entry which is preliminary data.</text>
</comment>
<gene>
    <name evidence="2" type="ORF">S01H1_38548</name>
</gene>
<feature type="domain" description="SNF2 N-terminal" evidence="1">
    <location>
        <begin position="30"/>
        <end position="133"/>
    </location>
</feature>
<dbReference type="SUPFAM" id="SSF52540">
    <property type="entry name" value="P-loop containing nucleoside triphosphate hydrolases"/>
    <property type="match status" value="1"/>
</dbReference>
<organism evidence="2">
    <name type="scientific">marine sediment metagenome</name>
    <dbReference type="NCBI Taxonomy" id="412755"/>
    <lineage>
        <taxon>unclassified sequences</taxon>
        <taxon>metagenomes</taxon>
        <taxon>ecological metagenomes</taxon>
    </lineage>
</organism>
<proteinExistence type="predicted"/>
<dbReference type="Pfam" id="PF00176">
    <property type="entry name" value="SNF2-rel_dom"/>
    <property type="match status" value="1"/>
</dbReference>
<dbReference type="InterPro" id="IPR038718">
    <property type="entry name" value="SNF2-like_sf"/>
</dbReference>
<feature type="non-terminal residue" evidence="2">
    <location>
        <position position="140"/>
    </location>
</feature>
<dbReference type="Gene3D" id="3.40.50.10810">
    <property type="entry name" value="Tandem AAA-ATPase domain"/>
    <property type="match status" value="1"/>
</dbReference>